<organism evidence="2 3">
    <name type="scientific">Natrialba swarupiae</name>
    <dbReference type="NCBI Taxonomy" id="2448032"/>
    <lineage>
        <taxon>Archaea</taxon>
        <taxon>Methanobacteriati</taxon>
        <taxon>Methanobacteriota</taxon>
        <taxon>Stenosarchaea group</taxon>
        <taxon>Halobacteria</taxon>
        <taxon>Halobacteriales</taxon>
        <taxon>Natrialbaceae</taxon>
        <taxon>Natrialba</taxon>
    </lineage>
</organism>
<evidence type="ECO:0000313" key="2">
    <source>
        <dbReference type="EMBL" id="TYT61840.1"/>
    </source>
</evidence>
<comment type="caution">
    <text evidence="2">The sequence shown here is derived from an EMBL/GenBank/DDBJ whole genome shotgun (WGS) entry which is preliminary data.</text>
</comment>
<protein>
    <recommendedName>
        <fullName evidence="1">DUF8159 domain-containing protein</fullName>
    </recommendedName>
</protein>
<name>A0A5D5AQY4_9EURY</name>
<keyword evidence="3" id="KW-1185">Reference proteome</keyword>
<dbReference type="InterPro" id="IPR058473">
    <property type="entry name" value="DUF8159"/>
</dbReference>
<proteinExistence type="predicted"/>
<dbReference type="EMBL" id="VTAW01000013">
    <property type="protein sequence ID" value="TYT61840.1"/>
    <property type="molecule type" value="Genomic_DNA"/>
</dbReference>
<evidence type="ECO:0000259" key="1">
    <source>
        <dbReference type="Pfam" id="PF26490"/>
    </source>
</evidence>
<dbReference type="RefSeq" id="WP_149081632.1">
    <property type="nucleotide sequence ID" value="NZ_VTAW01000013.1"/>
</dbReference>
<sequence length="124" mass="13961">MTGDPPIAVTLENRLMSHGIYVLEVEWDEPSSETDFHLTYEVVTDAPRVTSDEVGTVVRTVLAIADERGWSPGHLEATSRGTDGSLRGRWRVERDWFDDLHAELTESEFSRRILETVTTGSVDE</sequence>
<reference evidence="2 3" key="1">
    <citation type="submission" date="2019-08" db="EMBL/GenBank/DDBJ databases">
        <title>Archaea genome.</title>
        <authorList>
            <person name="Kajale S."/>
            <person name="Shouche Y."/>
            <person name="Deshpande N."/>
            <person name="Sharma A."/>
        </authorList>
    </citation>
    <scope>NUCLEOTIDE SEQUENCE [LARGE SCALE GENOMIC DNA]</scope>
    <source>
        <strain evidence="2 3">ESP3B_9</strain>
    </source>
</reference>
<dbReference type="AlphaFoldDB" id="A0A5D5AQY4"/>
<evidence type="ECO:0000313" key="3">
    <source>
        <dbReference type="Proteomes" id="UP000324104"/>
    </source>
</evidence>
<dbReference type="Pfam" id="PF26490">
    <property type="entry name" value="DUF8159"/>
    <property type="match status" value="1"/>
</dbReference>
<feature type="domain" description="DUF8159" evidence="1">
    <location>
        <begin position="1"/>
        <end position="120"/>
    </location>
</feature>
<dbReference type="Proteomes" id="UP000324104">
    <property type="component" value="Unassembled WGS sequence"/>
</dbReference>
<gene>
    <name evidence="2" type="ORF">FYC77_11400</name>
</gene>
<accession>A0A5D5AQY4</accession>